<dbReference type="Proteomes" id="UP000195437">
    <property type="component" value="Chromosome"/>
</dbReference>
<dbReference type="RefSeq" id="WP_087456054.1">
    <property type="nucleotide sequence ID" value="NZ_CP021434.1"/>
</dbReference>
<reference evidence="2" key="1">
    <citation type="submission" date="2017-05" db="EMBL/GenBank/DDBJ databases">
        <authorList>
            <person name="Sung H."/>
        </authorList>
    </citation>
    <scope>NUCLEOTIDE SEQUENCE [LARGE SCALE GENOMIC DNA]</scope>
    <source>
        <strain evidence="2">AR23208</strain>
    </source>
</reference>
<protein>
    <recommendedName>
        <fullName evidence="3">Type III toxin-antitoxin system ToxN/AbiQ family toxin</fullName>
    </recommendedName>
</protein>
<name>A0A1Y0IMT1_9BACL</name>
<evidence type="ECO:0000313" key="1">
    <source>
        <dbReference type="EMBL" id="ARU60664.1"/>
    </source>
</evidence>
<gene>
    <name evidence="1" type="ORF">CBW65_05880</name>
</gene>
<evidence type="ECO:0000313" key="2">
    <source>
        <dbReference type="Proteomes" id="UP000195437"/>
    </source>
</evidence>
<proteinExistence type="predicted"/>
<dbReference type="InterPro" id="IPR053735">
    <property type="entry name" value="Type_III_TA_endoRNase"/>
</dbReference>
<evidence type="ECO:0008006" key="3">
    <source>
        <dbReference type="Google" id="ProtNLM"/>
    </source>
</evidence>
<accession>A0A1Y0IMT1</accession>
<dbReference type="OrthoDB" id="2972384at2"/>
<keyword evidence="2" id="KW-1185">Reference proteome</keyword>
<sequence length="163" mass="19428">MATKFKVYKLSKEFYQVCDWSVYNIPVKNGRPTLLLVLNDEKFPDSYCCIPISKDDDKNGKYRELSRTKKDLVHHVPEISKYDNYLLIQNMFFVHKDFIGDPFEVEGIEVEIKNEKRQREITKKVKKVDALLKKGTLKYVPREEVFKRQLQYLEEKKRTLSTV</sequence>
<dbReference type="Gene3D" id="3.10.129.130">
    <property type="match status" value="1"/>
</dbReference>
<dbReference type="EMBL" id="CP021434">
    <property type="protein sequence ID" value="ARU60664.1"/>
    <property type="molecule type" value="Genomic_DNA"/>
</dbReference>
<organism evidence="1 2">
    <name type="scientific">Tumebacillus avium</name>
    <dbReference type="NCBI Taxonomy" id="1903704"/>
    <lineage>
        <taxon>Bacteria</taxon>
        <taxon>Bacillati</taxon>
        <taxon>Bacillota</taxon>
        <taxon>Bacilli</taxon>
        <taxon>Bacillales</taxon>
        <taxon>Alicyclobacillaceae</taxon>
        <taxon>Tumebacillus</taxon>
    </lineage>
</organism>
<dbReference type="KEGG" id="tum:CBW65_05880"/>
<dbReference type="AlphaFoldDB" id="A0A1Y0IMT1"/>